<evidence type="ECO:0000256" key="1">
    <source>
        <dbReference type="SAM" id="MobiDB-lite"/>
    </source>
</evidence>
<evidence type="ECO:0000313" key="3">
    <source>
        <dbReference type="EMBL" id="CAH3046173.1"/>
    </source>
</evidence>
<feature type="transmembrane region" description="Helical" evidence="2">
    <location>
        <begin position="76"/>
        <end position="100"/>
    </location>
</feature>
<sequence length="210" mass="23365">MALTAKIKLLRILSVVQCCIAVWLVVLGIVERVRVRWQQSGLGMPVWFGIWVGITGAFGIFITFKHVQYTSHGPVILQHLAVTLMGFSLTCGVLSALLIFNYSHELSIASQKQLRYYTRMGEENFVLQNIPLIPDVKYTEEHTLVGFIFGFTVVELIVAMWSVAICRVSDHQKSPSEEERCETPLIVSPSSQEQGGQSVASRFGYTAGNA</sequence>
<accession>A0ABN8N9K6</accession>
<protein>
    <submittedName>
        <fullName evidence="3">Uncharacterized protein</fullName>
    </submittedName>
</protein>
<evidence type="ECO:0000256" key="2">
    <source>
        <dbReference type="SAM" id="Phobius"/>
    </source>
</evidence>
<feature type="compositionally biased region" description="Polar residues" evidence="1">
    <location>
        <begin position="188"/>
        <end position="200"/>
    </location>
</feature>
<organism evidence="3 4">
    <name type="scientific">Porites evermanni</name>
    <dbReference type="NCBI Taxonomy" id="104178"/>
    <lineage>
        <taxon>Eukaryota</taxon>
        <taxon>Metazoa</taxon>
        <taxon>Cnidaria</taxon>
        <taxon>Anthozoa</taxon>
        <taxon>Hexacorallia</taxon>
        <taxon>Scleractinia</taxon>
        <taxon>Fungiina</taxon>
        <taxon>Poritidae</taxon>
        <taxon>Porites</taxon>
    </lineage>
</organism>
<feature type="region of interest" description="Disordered" evidence="1">
    <location>
        <begin position="186"/>
        <end position="210"/>
    </location>
</feature>
<dbReference type="Proteomes" id="UP001159427">
    <property type="component" value="Unassembled WGS sequence"/>
</dbReference>
<keyword evidence="2" id="KW-0812">Transmembrane</keyword>
<feature type="transmembrane region" description="Helical" evidence="2">
    <location>
        <begin position="12"/>
        <end position="30"/>
    </location>
</feature>
<feature type="transmembrane region" description="Helical" evidence="2">
    <location>
        <begin position="144"/>
        <end position="166"/>
    </location>
</feature>
<name>A0ABN8N9K6_9CNID</name>
<evidence type="ECO:0000313" key="4">
    <source>
        <dbReference type="Proteomes" id="UP001159427"/>
    </source>
</evidence>
<feature type="transmembrane region" description="Helical" evidence="2">
    <location>
        <begin position="42"/>
        <end position="64"/>
    </location>
</feature>
<keyword evidence="4" id="KW-1185">Reference proteome</keyword>
<keyword evidence="2" id="KW-1133">Transmembrane helix</keyword>
<dbReference type="EMBL" id="CALNXI010000776">
    <property type="protein sequence ID" value="CAH3046173.1"/>
    <property type="molecule type" value="Genomic_DNA"/>
</dbReference>
<gene>
    <name evidence="3" type="ORF">PEVE_00041170</name>
</gene>
<comment type="caution">
    <text evidence="3">The sequence shown here is derived from an EMBL/GenBank/DDBJ whole genome shotgun (WGS) entry which is preliminary data.</text>
</comment>
<keyword evidence="2" id="KW-0472">Membrane</keyword>
<reference evidence="3 4" key="1">
    <citation type="submission" date="2022-05" db="EMBL/GenBank/DDBJ databases">
        <authorList>
            <consortium name="Genoscope - CEA"/>
            <person name="William W."/>
        </authorList>
    </citation>
    <scope>NUCLEOTIDE SEQUENCE [LARGE SCALE GENOMIC DNA]</scope>
</reference>
<proteinExistence type="predicted"/>